<comment type="caution">
    <text evidence="2">The sequence shown here is derived from an EMBL/GenBank/DDBJ whole genome shotgun (WGS) entry which is preliminary data.</text>
</comment>
<evidence type="ECO:0000313" key="3">
    <source>
        <dbReference type="Proteomes" id="UP000017831"/>
    </source>
</evidence>
<evidence type="ECO:0000256" key="1">
    <source>
        <dbReference type="SAM" id="Phobius"/>
    </source>
</evidence>
<keyword evidence="1" id="KW-0472">Membrane</keyword>
<keyword evidence="1" id="KW-1133">Transmembrane helix</keyword>
<name>U6RDJ2_9BACT</name>
<dbReference type="HOGENOM" id="CLU_3340131_0_0_10"/>
<accession>U6RDJ2</accession>
<dbReference type="PATRIC" id="fig|1121098.3.peg.3117"/>
<organism evidence="2 3">
    <name type="scientific">Phocaeicola massiliensis B84634 = Timone 84634 = DSM 17679 = JCM 13223</name>
    <dbReference type="NCBI Taxonomy" id="1121098"/>
    <lineage>
        <taxon>Bacteria</taxon>
        <taxon>Pseudomonadati</taxon>
        <taxon>Bacteroidota</taxon>
        <taxon>Bacteroidia</taxon>
        <taxon>Bacteroidales</taxon>
        <taxon>Bacteroidaceae</taxon>
        <taxon>Phocaeicola</taxon>
    </lineage>
</organism>
<feature type="transmembrane region" description="Helical" evidence="1">
    <location>
        <begin position="12"/>
        <end position="35"/>
    </location>
</feature>
<dbReference type="STRING" id="1121098.HMPREF1534_03066"/>
<evidence type="ECO:0000313" key="2">
    <source>
        <dbReference type="EMBL" id="EOA53258.1"/>
    </source>
</evidence>
<dbReference type="EMBL" id="AQHY01000036">
    <property type="protein sequence ID" value="EOA53258.1"/>
    <property type="molecule type" value="Genomic_DNA"/>
</dbReference>
<dbReference type="AlphaFoldDB" id="U6RDJ2"/>
<keyword evidence="3" id="KW-1185">Reference proteome</keyword>
<protein>
    <submittedName>
        <fullName evidence="2">Uncharacterized protein</fullName>
    </submittedName>
</protein>
<proteinExistence type="predicted"/>
<gene>
    <name evidence="2" type="ORF">HMPREF1534_03066</name>
</gene>
<keyword evidence="1" id="KW-0812">Transmembrane</keyword>
<reference evidence="2 3" key="1">
    <citation type="submission" date="2013-04" db="EMBL/GenBank/DDBJ databases">
        <title>The Genome Sequence of Bacteroides massiliensis DSM 17679.</title>
        <authorList>
            <consortium name="The Broad Institute Genomics Platform"/>
            <person name="Earl A."/>
            <person name="Ward D."/>
            <person name="Feldgarden M."/>
            <person name="Gevers D."/>
            <person name="Martens E."/>
            <person name="Fenner L."/>
            <person name="Roux V."/>
            <person name="Mallet M.N."/>
            <person name="Raoult D."/>
            <person name="Walker B."/>
            <person name="Young S."/>
            <person name="Zeng Q."/>
            <person name="Gargeya S."/>
            <person name="Fitzgerald M."/>
            <person name="Haas B."/>
            <person name="Abouelleil A."/>
            <person name="Allen A.W."/>
            <person name="Alvarado L."/>
            <person name="Arachchi H.M."/>
            <person name="Berlin A.M."/>
            <person name="Chapman S.B."/>
            <person name="Gainer-Dewar J."/>
            <person name="Goldberg J."/>
            <person name="Griggs A."/>
            <person name="Gujja S."/>
            <person name="Hansen M."/>
            <person name="Howarth C."/>
            <person name="Imamovic A."/>
            <person name="Ireland A."/>
            <person name="Larimer J."/>
            <person name="McCowan C."/>
            <person name="Murphy C."/>
            <person name="Pearson M."/>
            <person name="Poon T.W."/>
            <person name="Priest M."/>
            <person name="Roberts A."/>
            <person name="Saif S."/>
            <person name="Shea T."/>
            <person name="Sisk P."/>
            <person name="Sykes S."/>
            <person name="Wortman J."/>
            <person name="Nusbaum C."/>
            <person name="Birren B."/>
        </authorList>
    </citation>
    <scope>NUCLEOTIDE SEQUENCE [LARGE SCALE GENOMIC DNA]</scope>
    <source>
        <strain evidence="3">B84634 / Timone 84634 / DSM 17679 / JCM 13223</strain>
    </source>
</reference>
<dbReference type="Proteomes" id="UP000017831">
    <property type="component" value="Unassembled WGS sequence"/>
</dbReference>
<sequence length="37" mass="4569">MSQIYKRMFVEINIFLSTPLFVCRLFFFIVIAYIFKE</sequence>